<feature type="compositionally biased region" description="Polar residues" evidence="1">
    <location>
        <begin position="52"/>
        <end position="78"/>
    </location>
</feature>
<evidence type="ECO:0000313" key="2">
    <source>
        <dbReference type="EMBL" id="KAK3387450.1"/>
    </source>
</evidence>
<comment type="caution">
    <text evidence="2">The sequence shown here is derived from an EMBL/GenBank/DDBJ whole genome shotgun (WGS) entry which is preliminary data.</text>
</comment>
<reference evidence="2" key="1">
    <citation type="journal article" date="2023" name="Mol. Phylogenet. Evol.">
        <title>Genome-scale phylogeny and comparative genomics of the fungal order Sordariales.</title>
        <authorList>
            <person name="Hensen N."/>
            <person name="Bonometti L."/>
            <person name="Westerberg I."/>
            <person name="Brannstrom I.O."/>
            <person name="Guillou S."/>
            <person name="Cros-Aarteil S."/>
            <person name="Calhoun S."/>
            <person name="Haridas S."/>
            <person name="Kuo A."/>
            <person name="Mondo S."/>
            <person name="Pangilinan J."/>
            <person name="Riley R."/>
            <person name="LaButti K."/>
            <person name="Andreopoulos B."/>
            <person name="Lipzen A."/>
            <person name="Chen C."/>
            <person name="Yan M."/>
            <person name="Daum C."/>
            <person name="Ng V."/>
            <person name="Clum A."/>
            <person name="Steindorff A."/>
            <person name="Ohm R.A."/>
            <person name="Martin F."/>
            <person name="Silar P."/>
            <person name="Natvig D.O."/>
            <person name="Lalanne C."/>
            <person name="Gautier V."/>
            <person name="Ament-Velasquez S.L."/>
            <person name="Kruys A."/>
            <person name="Hutchinson M.I."/>
            <person name="Powell A.J."/>
            <person name="Barry K."/>
            <person name="Miller A.N."/>
            <person name="Grigoriev I.V."/>
            <person name="Debuchy R."/>
            <person name="Gladieux P."/>
            <person name="Hiltunen Thoren M."/>
            <person name="Johannesson H."/>
        </authorList>
    </citation>
    <scope>NUCLEOTIDE SEQUENCE</scope>
    <source>
        <strain evidence="2">CBS 232.78</strain>
    </source>
</reference>
<dbReference type="AlphaFoldDB" id="A0AAE0NU20"/>
<feature type="region of interest" description="Disordered" evidence="1">
    <location>
        <begin position="141"/>
        <end position="280"/>
    </location>
</feature>
<feature type="compositionally biased region" description="Polar residues" evidence="1">
    <location>
        <begin position="291"/>
        <end position="302"/>
    </location>
</feature>
<feature type="compositionally biased region" description="Low complexity" evidence="1">
    <location>
        <begin position="208"/>
        <end position="220"/>
    </location>
</feature>
<dbReference type="Proteomes" id="UP001285441">
    <property type="component" value="Unassembled WGS sequence"/>
</dbReference>
<feature type="compositionally biased region" description="Basic and acidic residues" evidence="1">
    <location>
        <begin position="30"/>
        <end position="40"/>
    </location>
</feature>
<feature type="region of interest" description="Disordered" evidence="1">
    <location>
        <begin position="290"/>
        <end position="309"/>
    </location>
</feature>
<feature type="compositionally biased region" description="Low complexity" evidence="1">
    <location>
        <begin position="267"/>
        <end position="280"/>
    </location>
</feature>
<evidence type="ECO:0000256" key="1">
    <source>
        <dbReference type="SAM" id="MobiDB-lite"/>
    </source>
</evidence>
<evidence type="ECO:0000313" key="3">
    <source>
        <dbReference type="Proteomes" id="UP001285441"/>
    </source>
</evidence>
<reference evidence="2" key="2">
    <citation type="submission" date="2023-06" db="EMBL/GenBank/DDBJ databases">
        <authorList>
            <consortium name="Lawrence Berkeley National Laboratory"/>
            <person name="Haridas S."/>
            <person name="Hensen N."/>
            <person name="Bonometti L."/>
            <person name="Westerberg I."/>
            <person name="Brannstrom I.O."/>
            <person name="Guillou S."/>
            <person name="Cros-Aarteil S."/>
            <person name="Calhoun S."/>
            <person name="Kuo A."/>
            <person name="Mondo S."/>
            <person name="Pangilinan J."/>
            <person name="Riley R."/>
            <person name="LaButti K."/>
            <person name="Andreopoulos B."/>
            <person name="Lipzen A."/>
            <person name="Chen C."/>
            <person name="Yanf M."/>
            <person name="Daum C."/>
            <person name="Ng V."/>
            <person name="Clum A."/>
            <person name="Steindorff A."/>
            <person name="Ohm R."/>
            <person name="Martin F."/>
            <person name="Silar P."/>
            <person name="Natvig D."/>
            <person name="Lalanne C."/>
            <person name="Gautier V."/>
            <person name="Ament-velasquez S.L."/>
            <person name="Kruys A."/>
            <person name="Hutchinson M.I."/>
            <person name="Powell A.J."/>
            <person name="Barry K."/>
            <person name="Miller A.N."/>
            <person name="Grigoriev I.V."/>
            <person name="Debuchy R."/>
            <person name="Gladieux P."/>
            <person name="Thoren M.H."/>
            <person name="Johannesson H."/>
        </authorList>
    </citation>
    <scope>NUCLEOTIDE SEQUENCE</scope>
    <source>
        <strain evidence="2">CBS 232.78</strain>
    </source>
</reference>
<sequence length="387" mass="42046">MLRLKPTAISLTMTEVKEVGDRRRFYRYLKQEHTSPKESNAKPTPLEIPSIQIESTSACTSEPDSGSRQVSSASSDQEPASVAGPASQDIAEQRVEEAILPLLDLPRRRGLCRQVSDESLDPCGSHATSSDARFLPVTPRRVPRAERQARIEHEVHTDDVPELGQRSSDLVSTPPAERTSTSSRYYLRTRETVSGLDGMASSTSDQQPPVTVPSVTASPVRTRPIHGTGRDLGDLRSSRSLPPLPLPREGGESRVGARPAEQVIQETPSETSSPTSIPMTPRRFRIYNDSLPASSQPQTPQNLPEARHQSRLSGSYTVPARRLSGHSIATPTTGRVRRRLIGGRNLSPPGLQTPGFRGLYGGIENTDDSVLFEQAEGSGVGDPSPFP</sequence>
<keyword evidence="3" id="KW-1185">Reference proteome</keyword>
<name>A0AAE0NU20_9PEZI</name>
<feature type="compositionally biased region" description="Basic and acidic residues" evidence="1">
    <location>
        <begin position="228"/>
        <end position="237"/>
    </location>
</feature>
<organism evidence="2 3">
    <name type="scientific">Podospora didyma</name>
    <dbReference type="NCBI Taxonomy" id="330526"/>
    <lineage>
        <taxon>Eukaryota</taxon>
        <taxon>Fungi</taxon>
        <taxon>Dikarya</taxon>
        <taxon>Ascomycota</taxon>
        <taxon>Pezizomycotina</taxon>
        <taxon>Sordariomycetes</taxon>
        <taxon>Sordariomycetidae</taxon>
        <taxon>Sordariales</taxon>
        <taxon>Podosporaceae</taxon>
        <taxon>Podospora</taxon>
    </lineage>
</organism>
<proteinExistence type="predicted"/>
<feature type="region of interest" description="Disordered" evidence="1">
    <location>
        <begin position="30"/>
        <end position="90"/>
    </location>
</feature>
<gene>
    <name evidence="2" type="ORF">B0H63DRAFT_470036</name>
</gene>
<protein>
    <submittedName>
        <fullName evidence="2">Uncharacterized protein</fullName>
    </submittedName>
</protein>
<accession>A0AAE0NU20</accession>
<feature type="compositionally biased region" description="Basic and acidic residues" evidence="1">
    <location>
        <begin position="143"/>
        <end position="159"/>
    </location>
</feature>
<dbReference type="EMBL" id="JAULSW010000003">
    <property type="protein sequence ID" value="KAK3387450.1"/>
    <property type="molecule type" value="Genomic_DNA"/>
</dbReference>